<evidence type="ECO:0000313" key="3">
    <source>
        <dbReference type="Proteomes" id="UP000199211"/>
    </source>
</evidence>
<evidence type="ECO:0000313" key="2">
    <source>
        <dbReference type="EMBL" id="SFL87983.1"/>
    </source>
</evidence>
<protein>
    <recommendedName>
        <fullName evidence="1">Antitoxin Xre/MbcA/ParS-like toxin-binding domain-containing protein</fullName>
    </recommendedName>
</protein>
<dbReference type="SUPFAM" id="SSF89447">
    <property type="entry name" value="AbrB/MazE/MraZ-like"/>
    <property type="match status" value="1"/>
</dbReference>
<gene>
    <name evidence="2" type="ORF">SAMN04487868_11397</name>
</gene>
<dbReference type="Pfam" id="PF09722">
    <property type="entry name" value="Xre_MbcA_ParS_C"/>
    <property type="match status" value="1"/>
</dbReference>
<reference evidence="2 3" key="1">
    <citation type="submission" date="2016-10" db="EMBL/GenBank/DDBJ databases">
        <authorList>
            <person name="Varghese N."/>
            <person name="Submissions S."/>
        </authorList>
    </citation>
    <scope>NUCLEOTIDE SEQUENCE [LARGE SCALE GENOMIC DNA]</scope>
    <source>
        <strain evidence="2 3">DSM 26291</strain>
    </source>
</reference>
<sequence>MPSRRIMKIRVFENEVFIALPLRVLTDSGLKDGQLIQVTVEDGSIILNSGEQGGRGHDLDGLVAQIHMQALDLFEGDEAARDRWMRSPIRALGWKSPNQMLQSLEDIEALRLVIGRLDRGSFP</sequence>
<name>A0ABY1FQW6_9GAMM</name>
<dbReference type="InterPro" id="IPR024467">
    <property type="entry name" value="Xre/MbcA/ParS-like_toxin-bd"/>
</dbReference>
<dbReference type="Gene3D" id="2.10.260.10">
    <property type="match status" value="1"/>
</dbReference>
<keyword evidence="3" id="KW-1185">Reference proteome</keyword>
<evidence type="ECO:0000259" key="1">
    <source>
        <dbReference type="Pfam" id="PF09722"/>
    </source>
</evidence>
<dbReference type="InterPro" id="IPR037914">
    <property type="entry name" value="SpoVT-AbrB_sf"/>
</dbReference>
<feature type="domain" description="Antitoxin Xre/MbcA/ParS-like toxin-binding" evidence="1">
    <location>
        <begin position="69"/>
        <end position="119"/>
    </location>
</feature>
<organism evidence="2 3">
    <name type="scientific">Marinobacter salarius</name>
    <dbReference type="NCBI Taxonomy" id="1420917"/>
    <lineage>
        <taxon>Bacteria</taxon>
        <taxon>Pseudomonadati</taxon>
        <taxon>Pseudomonadota</taxon>
        <taxon>Gammaproteobacteria</taxon>
        <taxon>Pseudomonadales</taxon>
        <taxon>Marinobacteraceae</taxon>
        <taxon>Marinobacter</taxon>
    </lineage>
</organism>
<accession>A0ABY1FQW6</accession>
<proteinExistence type="predicted"/>
<comment type="caution">
    <text evidence="2">The sequence shown here is derived from an EMBL/GenBank/DDBJ whole genome shotgun (WGS) entry which is preliminary data.</text>
</comment>
<dbReference type="EMBL" id="FOTV01000013">
    <property type="protein sequence ID" value="SFL87983.1"/>
    <property type="molecule type" value="Genomic_DNA"/>
</dbReference>
<dbReference type="Proteomes" id="UP000199211">
    <property type="component" value="Unassembled WGS sequence"/>
</dbReference>